<evidence type="ECO:0000313" key="4">
    <source>
        <dbReference type="Proteomes" id="UP000320212"/>
    </source>
</evidence>
<organism evidence="3 4">
    <name type="scientific">Haloferax volcanii</name>
    <name type="common">Halobacterium volcanii</name>
    <dbReference type="NCBI Taxonomy" id="2246"/>
    <lineage>
        <taxon>Archaea</taxon>
        <taxon>Methanobacteriati</taxon>
        <taxon>Methanobacteriota</taxon>
        <taxon>Stenosarchaea group</taxon>
        <taxon>Halobacteria</taxon>
        <taxon>Halobacteriales</taxon>
        <taxon>Haloferacaceae</taxon>
        <taxon>Haloferax</taxon>
    </lineage>
</organism>
<dbReference type="EMBL" id="CP048738">
    <property type="protein sequence ID" value="QIB78816.1"/>
    <property type="molecule type" value="Genomic_DNA"/>
</dbReference>
<evidence type="ECO:0000259" key="1">
    <source>
        <dbReference type="Pfam" id="PF26227"/>
    </source>
</evidence>
<dbReference type="InterPro" id="IPR058366">
    <property type="entry name" value="DUF8053"/>
</dbReference>
<gene>
    <name evidence="3" type="ORF">FQA18_10715</name>
    <name evidence="2" type="ORF">G3A49_11975</name>
</gene>
<dbReference type="Pfam" id="PF26227">
    <property type="entry name" value="DUF8053"/>
    <property type="match status" value="1"/>
</dbReference>
<dbReference type="Proteomes" id="UP000320212">
    <property type="component" value="Unassembled WGS sequence"/>
</dbReference>
<dbReference type="KEGG" id="hale:G3A49_11975"/>
<dbReference type="Proteomes" id="UP000465667">
    <property type="component" value="Chromosome"/>
</dbReference>
<proteinExistence type="predicted"/>
<dbReference type="RefSeq" id="WP_144858781.1">
    <property type="nucleotide sequence ID" value="NZ_CP048738.1"/>
</dbReference>
<evidence type="ECO:0000313" key="5">
    <source>
        <dbReference type="Proteomes" id="UP000465667"/>
    </source>
</evidence>
<sequence length="90" mass="10171">MVFRKLRNHDGTPLVALDRDDLVLDGVIAADEDDREEKTMHVQRLGKEVYVVRPVPEDGPITPLVETELVQGLVGQEIQKIKTEKPIQKT</sequence>
<accession>A0A6C0UTI7</accession>
<feature type="domain" description="DUF8053" evidence="1">
    <location>
        <begin position="3"/>
        <end position="55"/>
    </location>
</feature>
<dbReference type="AlphaFoldDB" id="A0A558GA56"/>
<accession>A0A558GA56</accession>
<protein>
    <recommendedName>
        <fullName evidence="1">DUF8053 domain-containing protein</fullName>
    </recommendedName>
</protein>
<evidence type="ECO:0000313" key="3">
    <source>
        <dbReference type="EMBL" id="TVT94647.1"/>
    </source>
</evidence>
<reference evidence="2 5" key="2">
    <citation type="submission" date="2020-02" db="EMBL/GenBank/DDBJ databases">
        <title>Whole genome sequence of Haloferax alexandrinus pws1.</title>
        <authorList>
            <person name="Verma D.K."/>
            <person name="Gopal K."/>
            <person name="Prasad E.S."/>
        </authorList>
    </citation>
    <scope>NUCLEOTIDE SEQUENCE [LARGE SCALE GENOMIC DNA]</scope>
    <source>
        <strain evidence="2">Wsp1</strain>
        <strain evidence="5">wsp1</strain>
    </source>
</reference>
<evidence type="ECO:0000313" key="2">
    <source>
        <dbReference type="EMBL" id="QIB78816.1"/>
    </source>
</evidence>
<reference evidence="3 4" key="1">
    <citation type="submission" date="2019-07" db="EMBL/GenBank/DDBJ databases">
        <title>Draft genome sequence of Haloferax volcanii SS0101, isolated from salt farm in Samut Sakhon, Thailand.</title>
        <authorList>
            <person name="Wanthongcharoen S."/>
            <person name="Yamprayoonswat W."/>
            <person name="Ruangsuj P."/>
            <person name="Thongpramul N."/>
            <person name="Jumpathong W."/>
            <person name="Sittihan S."/>
            <person name="Kanjanavas P."/>
            <person name="Yasawong M."/>
        </authorList>
    </citation>
    <scope>NUCLEOTIDE SEQUENCE [LARGE SCALE GENOMIC DNA]</scope>
    <source>
        <strain evidence="3 4">SS0101</strain>
    </source>
</reference>
<dbReference type="GeneID" id="44084138"/>
<name>A0A558GA56_HALVO</name>
<dbReference type="EMBL" id="VMTR01000068">
    <property type="protein sequence ID" value="TVT94647.1"/>
    <property type="molecule type" value="Genomic_DNA"/>
</dbReference>